<accession>A0A1I5MUD7</accession>
<dbReference type="Proteomes" id="UP000183769">
    <property type="component" value="Unassembled WGS sequence"/>
</dbReference>
<reference evidence="7" key="1">
    <citation type="submission" date="2016-10" db="EMBL/GenBank/DDBJ databases">
        <authorList>
            <person name="Varghese N."/>
            <person name="Submissions S."/>
        </authorList>
    </citation>
    <scope>NUCLEOTIDE SEQUENCE [LARGE SCALE GENOMIC DNA]</scope>
    <source>
        <strain evidence="7">CGMCC 1.10329</strain>
    </source>
</reference>
<evidence type="ECO:0000256" key="4">
    <source>
        <dbReference type="ARBA" id="ARBA00022840"/>
    </source>
</evidence>
<dbReference type="PROSITE" id="PS50893">
    <property type="entry name" value="ABC_TRANSPORTER_2"/>
    <property type="match status" value="1"/>
</dbReference>
<dbReference type="PANTHER" id="PTHR43335">
    <property type="entry name" value="ABC TRANSPORTER, ATP-BINDING PROTEIN"/>
    <property type="match status" value="1"/>
</dbReference>
<organism evidence="6 7">
    <name type="scientific">Halolamina pelagica</name>
    <dbReference type="NCBI Taxonomy" id="699431"/>
    <lineage>
        <taxon>Archaea</taxon>
        <taxon>Methanobacteriati</taxon>
        <taxon>Methanobacteriota</taxon>
        <taxon>Stenosarchaea group</taxon>
        <taxon>Halobacteria</taxon>
        <taxon>Halobacteriales</taxon>
        <taxon>Haloferacaceae</taxon>
    </lineage>
</organism>
<feature type="domain" description="ABC transporter" evidence="5">
    <location>
        <begin position="4"/>
        <end position="235"/>
    </location>
</feature>
<dbReference type="SUPFAM" id="SSF52540">
    <property type="entry name" value="P-loop containing nucleoside triphosphate hydrolases"/>
    <property type="match status" value="1"/>
</dbReference>
<name>A0A1I5MUD7_9EURY</name>
<evidence type="ECO:0000313" key="7">
    <source>
        <dbReference type="Proteomes" id="UP000183769"/>
    </source>
</evidence>
<keyword evidence="7" id="KW-1185">Reference proteome</keyword>
<keyword evidence="2" id="KW-0813">Transport</keyword>
<dbReference type="EMBL" id="FOXI01000001">
    <property type="protein sequence ID" value="SFP13090.1"/>
    <property type="molecule type" value="Genomic_DNA"/>
</dbReference>
<evidence type="ECO:0000256" key="3">
    <source>
        <dbReference type="ARBA" id="ARBA00022741"/>
    </source>
</evidence>
<dbReference type="InterPro" id="IPR027417">
    <property type="entry name" value="P-loop_NTPase"/>
</dbReference>
<comment type="similarity">
    <text evidence="1">Belongs to the ABC transporter superfamily.</text>
</comment>
<dbReference type="Pfam" id="PF00005">
    <property type="entry name" value="ABC_tran"/>
    <property type="match status" value="1"/>
</dbReference>
<keyword evidence="4 6" id="KW-0067">ATP-binding</keyword>
<evidence type="ECO:0000256" key="2">
    <source>
        <dbReference type="ARBA" id="ARBA00022448"/>
    </source>
</evidence>
<gene>
    <name evidence="6" type="ORF">SAMN05216277_101407</name>
</gene>
<protein>
    <submittedName>
        <fullName evidence="6">Cu-processing system ATP-binding protein</fullName>
    </submittedName>
</protein>
<dbReference type="AlphaFoldDB" id="A0A1I5MUD7"/>
<dbReference type="SMART" id="SM00382">
    <property type="entry name" value="AAA"/>
    <property type="match status" value="1"/>
</dbReference>
<sequence>MHAIATTDLTKRYGDVLALDGVSLSIEAGTTYGLLGTNGAGKSTLFKLLVGHLTPDSGTVTVGGQDVTEAGHELREVVGYVPEHAGFPAALTGREVLGYHARLRGVPKAERPDRVAAALGTVGLDDAADRRVGGYSNGMNRRLALASALLDRPRLLLLDEPTAGLDPLGVAEFHRILDRLREESDLTVVITTHVLAEVEALCEDVAVLHDGDLLFDGAVDDLQELGDDDLEAGFGSLVAEAGGSRGETLEVDR</sequence>
<evidence type="ECO:0000313" key="6">
    <source>
        <dbReference type="EMBL" id="SFP13090.1"/>
    </source>
</evidence>
<dbReference type="RefSeq" id="WP_074875359.1">
    <property type="nucleotide sequence ID" value="NZ_FOXI01000001.1"/>
</dbReference>
<dbReference type="GO" id="GO:0016887">
    <property type="term" value="F:ATP hydrolysis activity"/>
    <property type="evidence" value="ECO:0007669"/>
    <property type="project" value="InterPro"/>
</dbReference>
<evidence type="ECO:0000259" key="5">
    <source>
        <dbReference type="PROSITE" id="PS50893"/>
    </source>
</evidence>
<evidence type="ECO:0000256" key="1">
    <source>
        <dbReference type="ARBA" id="ARBA00005417"/>
    </source>
</evidence>
<dbReference type="InterPro" id="IPR003439">
    <property type="entry name" value="ABC_transporter-like_ATP-bd"/>
</dbReference>
<dbReference type="InterPro" id="IPR003593">
    <property type="entry name" value="AAA+_ATPase"/>
</dbReference>
<proteinExistence type="inferred from homology"/>
<dbReference type="OrthoDB" id="87732at2157"/>
<dbReference type="Gene3D" id="3.40.50.300">
    <property type="entry name" value="P-loop containing nucleotide triphosphate hydrolases"/>
    <property type="match status" value="1"/>
</dbReference>
<keyword evidence="3" id="KW-0547">Nucleotide-binding</keyword>
<dbReference type="GO" id="GO:0005524">
    <property type="term" value="F:ATP binding"/>
    <property type="evidence" value="ECO:0007669"/>
    <property type="project" value="UniProtKB-KW"/>
</dbReference>